<evidence type="ECO:0000256" key="1">
    <source>
        <dbReference type="SAM" id="MobiDB-lite"/>
    </source>
</evidence>
<sequence>MAVQRQWHGAEGERLAQRGENCGGGRGARSQHCEAADESCSSSAAHDGFLAAAASGAAWRGGRRRRLQRENGSNDGGAQQKKTARPRRAAAAAAVCGFRLAAAATAARWRVRSNARRGTTLTRGACSDDGESVAARSGCGERRGAARGGALSDCSFLDERREFDEVRRRDGVEFSFVGFVSLVHTVSGETTRSRSFRNDGGKEWLLSQEERCSEDVADRAAAEDRSASPVGDMAVMTDRRVAFVRLRV</sequence>
<gene>
    <name evidence="2" type="ORF">Scep_022363</name>
</gene>
<accession>A0AAP0FH96</accession>
<feature type="region of interest" description="Disordered" evidence="1">
    <location>
        <begin position="60"/>
        <end position="86"/>
    </location>
</feature>
<evidence type="ECO:0000313" key="2">
    <source>
        <dbReference type="EMBL" id="KAK9105519.1"/>
    </source>
</evidence>
<evidence type="ECO:0000313" key="3">
    <source>
        <dbReference type="Proteomes" id="UP001419268"/>
    </source>
</evidence>
<comment type="caution">
    <text evidence="2">The sequence shown here is derived from an EMBL/GenBank/DDBJ whole genome shotgun (WGS) entry which is preliminary data.</text>
</comment>
<name>A0AAP0FH96_9MAGN</name>
<reference evidence="2 3" key="1">
    <citation type="submission" date="2024-01" db="EMBL/GenBank/DDBJ databases">
        <title>Genome assemblies of Stephania.</title>
        <authorList>
            <person name="Yang L."/>
        </authorList>
    </citation>
    <scope>NUCLEOTIDE SEQUENCE [LARGE SCALE GENOMIC DNA]</scope>
    <source>
        <strain evidence="2">JXDWG</strain>
        <tissue evidence="2">Leaf</tissue>
    </source>
</reference>
<feature type="compositionally biased region" description="Polar residues" evidence="1">
    <location>
        <begin position="70"/>
        <end position="81"/>
    </location>
</feature>
<feature type="compositionally biased region" description="Basic and acidic residues" evidence="1">
    <location>
        <begin position="8"/>
        <end position="17"/>
    </location>
</feature>
<dbReference type="EMBL" id="JBBNAG010000009">
    <property type="protein sequence ID" value="KAK9105519.1"/>
    <property type="molecule type" value="Genomic_DNA"/>
</dbReference>
<dbReference type="AlphaFoldDB" id="A0AAP0FH96"/>
<organism evidence="2 3">
    <name type="scientific">Stephania cephalantha</name>
    <dbReference type="NCBI Taxonomy" id="152367"/>
    <lineage>
        <taxon>Eukaryota</taxon>
        <taxon>Viridiplantae</taxon>
        <taxon>Streptophyta</taxon>
        <taxon>Embryophyta</taxon>
        <taxon>Tracheophyta</taxon>
        <taxon>Spermatophyta</taxon>
        <taxon>Magnoliopsida</taxon>
        <taxon>Ranunculales</taxon>
        <taxon>Menispermaceae</taxon>
        <taxon>Menispermoideae</taxon>
        <taxon>Cissampelideae</taxon>
        <taxon>Stephania</taxon>
    </lineage>
</organism>
<dbReference type="Proteomes" id="UP001419268">
    <property type="component" value="Unassembled WGS sequence"/>
</dbReference>
<protein>
    <submittedName>
        <fullName evidence="2">Uncharacterized protein</fullName>
    </submittedName>
</protein>
<feature type="region of interest" description="Disordered" evidence="1">
    <location>
        <begin position="1"/>
        <end position="28"/>
    </location>
</feature>
<keyword evidence="3" id="KW-1185">Reference proteome</keyword>
<proteinExistence type="predicted"/>